<evidence type="ECO:0000313" key="1">
    <source>
        <dbReference type="EMBL" id="MBO1359524.1"/>
    </source>
</evidence>
<name>A0ABS3LUE4_9PROT</name>
<dbReference type="Proteomes" id="UP000664771">
    <property type="component" value="Unassembled WGS sequence"/>
</dbReference>
<dbReference type="EMBL" id="JAFVMF010000006">
    <property type="protein sequence ID" value="MBO1359524.1"/>
    <property type="molecule type" value="Genomic_DNA"/>
</dbReference>
<accession>A0ABS3LUE4</accession>
<evidence type="ECO:0000313" key="2">
    <source>
        <dbReference type="Proteomes" id="UP000664771"/>
    </source>
</evidence>
<sequence length="76" mass="7672">MTEVQPSCAGYEAQAYANDFATGTASVIRTVGNKVIQMWSANVGPGTRVNYPIAMSSLGSQPIGVAYSANGAGAGS</sequence>
<reference evidence="1 2" key="1">
    <citation type="submission" date="2021-03" db="EMBL/GenBank/DDBJ databases">
        <title>The complete genome sequence of Acetobacter sacchari TBRC 11175.</title>
        <authorList>
            <person name="Charoenyingcharoen P."/>
            <person name="Yukphan P."/>
        </authorList>
    </citation>
    <scope>NUCLEOTIDE SEQUENCE [LARGE SCALE GENOMIC DNA]</scope>
    <source>
        <strain evidence="1 2">TBRC 11175</strain>
    </source>
</reference>
<dbReference type="RefSeq" id="WP_207880755.1">
    <property type="nucleotide sequence ID" value="NZ_JAFVMF010000006.1"/>
</dbReference>
<comment type="caution">
    <text evidence="1">The sequence shown here is derived from an EMBL/GenBank/DDBJ whole genome shotgun (WGS) entry which is preliminary data.</text>
</comment>
<keyword evidence="2" id="KW-1185">Reference proteome</keyword>
<proteinExistence type="predicted"/>
<protein>
    <submittedName>
        <fullName evidence="1">Uncharacterized protein</fullName>
    </submittedName>
</protein>
<organism evidence="1 2">
    <name type="scientific">Acetobacter sacchari</name>
    <dbReference type="NCBI Taxonomy" id="2661687"/>
    <lineage>
        <taxon>Bacteria</taxon>
        <taxon>Pseudomonadati</taxon>
        <taxon>Pseudomonadota</taxon>
        <taxon>Alphaproteobacteria</taxon>
        <taxon>Acetobacterales</taxon>
        <taxon>Acetobacteraceae</taxon>
        <taxon>Acetobacter</taxon>
    </lineage>
</organism>
<gene>
    <name evidence="1" type="ORF">J2D73_06895</name>
</gene>